<dbReference type="RefSeq" id="WP_128199526.1">
    <property type="nucleotide sequence ID" value="NZ_SACT01000006.1"/>
</dbReference>
<dbReference type="Gene3D" id="2.60.40.10">
    <property type="entry name" value="Immunoglobulins"/>
    <property type="match status" value="1"/>
</dbReference>
<sequence>MNLKLPSPRDGTPNITWHHFARAAVLALLTLLLGTAVRAAAPPVDALEPPHWWVGMAEPRLQLLAYGPDIARARVTVRGAGLVLERVQRTDSPHHLFLHLRVADGAWAGERLIVFERDGQRHTVAYVLKNREPGSAQRRGFDGRDVLLNLMPDRFANGNPANDIVPGLGDPVDRSAPGGRHGGDLQGVIDRLDYIAGMGFTAIWMTPVLENRQPAYSYHGYAATDLYRVDPRLGTVDDYRRLAQEARRRGIGIVHDAVPNHIGSGHRWYAQPPAADWLNSAPPGAPLTNHARTTVRDPYAAPADRERFNRGWFAPTMPDLNTTHALLAQYLVQNTLWWIEEIGLMGLRVDTWGYSDPAFLSQWAARLRQEYPRLGIVGEEWSLNPLVVSAWQAGNPLFGTPGAGAPRRLPADDVRPTLPSLMDFPLHDTLRRALVEGESFGTGWVRLYDFMVNDRLYADPASLVLFDGNHDVPRLAAALAGDPALQRMALAFVLTTRRIPQLYYGVEVMLDSPKTHDAFDRFRVDFPGGWPDDTADAVRGRGLSPEQAALQAWLRRLMLWRQSQPALHRGELTHFTPEDGTYVFARHLAGSPTVLVAFNKANESRRLPTARFAPVLPPGASATDIHTGERLELAEALTLPPRSVRVLAVQTRP</sequence>
<dbReference type="AlphaFoldDB" id="A0A437JSJ9"/>
<evidence type="ECO:0000259" key="3">
    <source>
        <dbReference type="SMART" id="SM00642"/>
    </source>
</evidence>
<reference evidence="4 5" key="1">
    <citation type="submission" date="2019-01" db="EMBL/GenBank/DDBJ databases">
        <authorList>
            <person name="Chen W.-M."/>
        </authorList>
    </citation>
    <scope>NUCLEOTIDE SEQUENCE [LARGE SCALE GENOMIC DNA]</scope>
    <source>
        <strain evidence="4 5">ICH-3</strain>
    </source>
</reference>
<evidence type="ECO:0000256" key="1">
    <source>
        <dbReference type="ARBA" id="ARBA00022801"/>
    </source>
</evidence>
<name>A0A437JSJ9_9BURK</name>
<keyword evidence="4" id="KW-0456">Lyase</keyword>
<dbReference type="Pfam" id="PF00128">
    <property type="entry name" value="Alpha-amylase"/>
    <property type="match status" value="1"/>
</dbReference>
<dbReference type="InterPro" id="IPR006047">
    <property type="entry name" value="GH13_cat_dom"/>
</dbReference>
<gene>
    <name evidence="4" type="ORF">ENE75_16970</name>
</gene>
<dbReference type="SUPFAM" id="SSF51445">
    <property type="entry name" value="(Trans)glycosidases"/>
    <property type="match status" value="1"/>
</dbReference>
<keyword evidence="2" id="KW-0326">Glycosidase</keyword>
<feature type="domain" description="Glycosyl hydrolase family 13 catalytic" evidence="3">
    <location>
        <begin position="149"/>
        <end position="561"/>
    </location>
</feature>
<dbReference type="Pfam" id="PF10438">
    <property type="entry name" value="Cyc-maltodext_C"/>
    <property type="match status" value="1"/>
</dbReference>
<dbReference type="GO" id="GO:0016829">
    <property type="term" value="F:lyase activity"/>
    <property type="evidence" value="ECO:0007669"/>
    <property type="project" value="UniProtKB-KW"/>
</dbReference>
<dbReference type="SUPFAM" id="SSF81296">
    <property type="entry name" value="E set domains"/>
    <property type="match status" value="1"/>
</dbReference>
<dbReference type="InterPro" id="IPR015171">
    <property type="entry name" value="Cyc-maltodext_N"/>
</dbReference>
<keyword evidence="5" id="KW-1185">Reference proteome</keyword>
<dbReference type="PANTHER" id="PTHR10357">
    <property type="entry name" value="ALPHA-AMYLASE FAMILY MEMBER"/>
    <property type="match status" value="1"/>
</dbReference>
<dbReference type="OrthoDB" id="9761577at2"/>
<dbReference type="GO" id="GO:0016798">
    <property type="term" value="F:hydrolase activity, acting on glycosyl bonds"/>
    <property type="evidence" value="ECO:0007669"/>
    <property type="project" value="UniProtKB-KW"/>
</dbReference>
<dbReference type="GO" id="GO:0005975">
    <property type="term" value="P:carbohydrate metabolic process"/>
    <property type="evidence" value="ECO:0007669"/>
    <property type="project" value="InterPro"/>
</dbReference>
<accession>A0A437JSJ9</accession>
<dbReference type="InterPro" id="IPR019492">
    <property type="entry name" value="Cyclo-malto-dextrinase_C"/>
</dbReference>
<keyword evidence="1" id="KW-0378">Hydrolase</keyword>
<dbReference type="Pfam" id="PF09087">
    <property type="entry name" value="Cyc-maltodext_N"/>
    <property type="match status" value="1"/>
</dbReference>
<evidence type="ECO:0000256" key="2">
    <source>
        <dbReference type="ARBA" id="ARBA00023295"/>
    </source>
</evidence>
<dbReference type="EMBL" id="SACT01000006">
    <property type="protein sequence ID" value="RVT50016.1"/>
    <property type="molecule type" value="Genomic_DNA"/>
</dbReference>
<dbReference type="Gene3D" id="2.60.40.1180">
    <property type="entry name" value="Golgi alpha-mannosidase II"/>
    <property type="match status" value="1"/>
</dbReference>
<comment type="caution">
    <text evidence="4">The sequence shown here is derived from an EMBL/GenBank/DDBJ whole genome shotgun (WGS) entry which is preliminary data.</text>
</comment>
<dbReference type="Proteomes" id="UP000288178">
    <property type="component" value="Unassembled WGS sequence"/>
</dbReference>
<dbReference type="InterPro" id="IPR013783">
    <property type="entry name" value="Ig-like_fold"/>
</dbReference>
<dbReference type="InterPro" id="IPR014756">
    <property type="entry name" value="Ig_E-set"/>
</dbReference>
<evidence type="ECO:0000313" key="4">
    <source>
        <dbReference type="EMBL" id="RVT50016.1"/>
    </source>
</evidence>
<organism evidence="4 5">
    <name type="scientific">Rubrivivax albus</name>
    <dbReference type="NCBI Taxonomy" id="2499835"/>
    <lineage>
        <taxon>Bacteria</taxon>
        <taxon>Pseudomonadati</taxon>
        <taxon>Pseudomonadota</taxon>
        <taxon>Betaproteobacteria</taxon>
        <taxon>Burkholderiales</taxon>
        <taxon>Sphaerotilaceae</taxon>
        <taxon>Rubrivivax</taxon>
    </lineage>
</organism>
<dbReference type="Gene3D" id="3.20.20.80">
    <property type="entry name" value="Glycosidases"/>
    <property type="match status" value="1"/>
</dbReference>
<dbReference type="SUPFAM" id="SSF51011">
    <property type="entry name" value="Glycosyl hydrolase domain"/>
    <property type="match status" value="1"/>
</dbReference>
<dbReference type="PANTHER" id="PTHR10357:SF210">
    <property type="entry name" value="MALTODEXTRIN GLUCOSIDASE"/>
    <property type="match status" value="1"/>
</dbReference>
<proteinExistence type="predicted"/>
<dbReference type="SMART" id="SM00642">
    <property type="entry name" value="Aamy"/>
    <property type="match status" value="1"/>
</dbReference>
<dbReference type="InterPro" id="IPR017853">
    <property type="entry name" value="GH"/>
</dbReference>
<protein>
    <submittedName>
        <fullName evidence="4">Alpha-amlyase</fullName>
    </submittedName>
</protein>
<dbReference type="InterPro" id="IPR013780">
    <property type="entry name" value="Glyco_hydro_b"/>
</dbReference>
<evidence type="ECO:0000313" key="5">
    <source>
        <dbReference type="Proteomes" id="UP000288178"/>
    </source>
</evidence>